<accession>A0A179B582</accession>
<dbReference type="STRING" id="1823756.A4H34_06825"/>
<proteinExistence type="inferred from homology"/>
<organism evidence="4 5">
    <name type="scientific">Peptidiphaga gingivicola</name>
    <dbReference type="NCBI Taxonomy" id="2741497"/>
    <lineage>
        <taxon>Bacteria</taxon>
        <taxon>Bacillati</taxon>
        <taxon>Actinomycetota</taxon>
        <taxon>Actinomycetes</taxon>
        <taxon>Actinomycetales</taxon>
        <taxon>Actinomycetaceae</taxon>
        <taxon>Peptidiphaga</taxon>
    </lineage>
</organism>
<dbReference type="RefSeq" id="WP_009198849.1">
    <property type="nucleotide sequence ID" value="NZ_LVZK01000001.1"/>
</dbReference>
<dbReference type="EMBL" id="LVZK01000001">
    <property type="protein sequence ID" value="OAP86817.1"/>
    <property type="molecule type" value="Genomic_DNA"/>
</dbReference>
<dbReference type="SUPFAM" id="SSF50118">
    <property type="entry name" value="Cell growth inhibitor/plasmid maintenance toxic component"/>
    <property type="match status" value="1"/>
</dbReference>
<feature type="compositionally biased region" description="Basic and acidic residues" evidence="3">
    <location>
        <begin position="26"/>
        <end position="59"/>
    </location>
</feature>
<dbReference type="Gene3D" id="2.30.30.110">
    <property type="match status" value="1"/>
</dbReference>
<dbReference type="InterPro" id="IPR011067">
    <property type="entry name" value="Plasmid_toxin/cell-grow_inhib"/>
</dbReference>
<gene>
    <name evidence="4" type="ORF">A4H34_06825</name>
</gene>
<name>A0A179B582_9ACTO</name>
<evidence type="ECO:0008006" key="6">
    <source>
        <dbReference type="Google" id="ProtNLM"/>
    </source>
</evidence>
<evidence type="ECO:0000256" key="1">
    <source>
        <dbReference type="ARBA" id="ARBA00007521"/>
    </source>
</evidence>
<dbReference type="OrthoDB" id="5184628at2"/>
<dbReference type="InterPro" id="IPR003477">
    <property type="entry name" value="PemK-like"/>
</dbReference>
<reference evidence="4 5" key="1">
    <citation type="submission" date="2016-04" db="EMBL/GenBank/DDBJ databases">
        <title>Peptidophaga gingivicola gen. nov., sp. nov., isolated from human subgingival plaque.</title>
        <authorList>
            <person name="Beall C.J."/>
            <person name="Mokrzan E.M."/>
            <person name="Griffen A.L."/>
            <person name="Leys E.J."/>
        </authorList>
    </citation>
    <scope>NUCLEOTIDE SEQUENCE [LARGE SCALE GENOMIC DNA]</scope>
    <source>
        <strain evidence="4 5">BA112</strain>
    </source>
</reference>
<comment type="similarity">
    <text evidence="1">Belongs to the PemK/MazF family.</text>
</comment>
<evidence type="ECO:0000256" key="2">
    <source>
        <dbReference type="ARBA" id="ARBA00022649"/>
    </source>
</evidence>
<evidence type="ECO:0000313" key="4">
    <source>
        <dbReference type="EMBL" id="OAP86817.1"/>
    </source>
</evidence>
<dbReference type="GO" id="GO:0003677">
    <property type="term" value="F:DNA binding"/>
    <property type="evidence" value="ECO:0007669"/>
    <property type="project" value="InterPro"/>
</dbReference>
<feature type="region of interest" description="Disordered" evidence="3">
    <location>
        <begin position="17"/>
        <end position="98"/>
    </location>
</feature>
<feature type="compositionally biased region" description="Basic and acidic residues" evidence="3">
    <location>
        <begin position="68"/>
        <end position="97"/>
    </location>
</feature>
<keyword evidence="5" id="KW-1185">Reference proteome</keyword>
<dbReference type="Pfam" id="PF02452">
    <property type="entry name" value="PemK_toxin"/>
    <property type="match status" value="1"/>
</dbReference>
<evidence type="ECO:0000256" key="3">
    <source>
        <dbReference type="SAM" id="MobiDB-lite"/>
    </source>
</evidence>
<dbReference type="Proteomes" id="UP000078368">
    <property type="component" value="Unassembled WGS sequence"/>
</dbReference>
<protein>
    <recommendedName>
        <fullName evidence="6">Growth inhibitor PemK</fullName>
    </recommendedName>
</protein>
<evidence type="ECO:0000313" key="5">
    <source>
        <dbReference type="Proteomes" id="UP000078368"/>
    </source>
</evidence>
<dbReference type="AlphaFoldDB" id="A0A179B582"/>
<comment type="caution">
    <text evidence="4">The sequence shown here is derived from an EMBL/GenBank/DDBJ whole genome shotgun (WGS) entry which is preliminary data.</text>
</comment>
<keyword evidence="2" id="KW-1277">Toxin-antitoxin system</keyword>
<sequence>MAIPRFLKELAAGLFESLTSKSTSRKSSEPRNEHGGQGRRADKRREDGVGESAARDARAEANGQGQKRGRDSTAGRASTDPRHAGRGRRAEAARHSGETLVVHSLSELPRIGEAPKVYSVPDLGLPEFDYSPREDDFPDPGEVVWTWVPYEEDRSQGKDRPVLVLAEIERCIVFAQLTSKDHDRDAEQEARNGRFWIDVGSGGWDSKGRPSEARIDRLLCVAPEQMRREGGSLDEARFTQVVAAIRRFHR</sequence>